<dbReference type="PANTHER" id="PTHR22893:SF91">
    <property type="entry name" value="NADPH DEHYDROGENASE 2-RELATED"/>
    <property type="match status" value="1"/>
</dbReference>
<gene>
    <name evidence="2" type="ORF">EIP91_010126</name>
</gene>
<protein>
    <recommendedName>
        <fullName evidence="1">NADH:flavin oxidoreductase/NADH oxidase N-terminal domain-containing protein</fullName>
    </recommendedName>
</protein>
<dbReference type="InterPro" id="IPR001155">
    <property type="entry name" value="OxRdtase_FMN_N"/>
</dbReference>
<dbReference type="GO" id="GO:0010181">
    <property type="term" value="F:FMN binding"/>
    <property type="evidence" value="ECO:0007669"/>
    <property type="project" value="InterPro"/>
</dbReference>
<dbReference type="Proteomes" id="UP000292702">
    <property type="component" value="Unassembled WGS sequence"/>
</dbReference>
<dbReference type="Pfam" id="PF00724">
    <property type="entry name" value="Oxidored_FMN"/>
    <property type="match status" value="2"/>
</dbReference>
<sequence length="342" mass="37779">MSASVPQLFQPVKVGKVELKHRVVMAPLTRYRADGEHVHTDLGVEYYAQRASTPGTLLITEATFIAKKAGGYANVPALETDAQLVAWKKITDAVHAKGSFIYAQLWALGRQSNPDFIVEEGYEYVGVSDIPLEGKGANPRPLTTAEVKEYVQLYATAAANAVHKAGFDGVEIHGANGYLIDQFLHPWGFYGGMRMPDPKPQFSHTVSNIAESHPDLSYIHVVEPRVNGNIERTVQSGESNDFIRDIWAPRPLLSAGGYNREIGLKAAEKGDIAVYGRYFISNPDLPVRLEKDIPLTPYDRDTFYTTLSPKGYTDYPFASEEAKPENPNPSLLSKVRSWLPSA</sequence>
<dbReference type="EMBL" id="RWJN01000006">
    <property type="protein sequence ID" value="TCD71420.1"/>
    <property type="molecule type" value="Genomic_DNA"/>
</dbReference>
<name>A0A4R0RR99_9APHY</name>
<dbReference type="SUPFAM" id="SSF51395">
    <property type="entry name" value="FMN-linked oxidoreductases"/>
    <property type="match status" value="1"/>
</dbReference>
<comment type="caution">
    <text evidence="2">The sequence shown here is derived from an EMBL/GenBank/DDBJ whole genome shotgun (WGS) entry which is preliminary data.</text>
</comment>
<dbReference type="AlphaFoldDB" id="A0A4R0RR99"/>
<dbReference type="STRING" id="92696.A0A4R0RR99"/>
<dbReference type="GO" id="GO:0003959">
    <property type="term" value="F:NADPH dehydrogenase activity"/>
    <property type="evidence" value="ECO:0007669"/>
    <property type="project" value="TreeGrafter"/>
</dbReference>
<dbReference type="InterPro" id="IPR013785">
    <property type="entry name" value="Aldolase_TIM"/>
</dbReference>
<evidence type="ECO:0000259" key="1">
    <source>
        <dbReference type="Pfam" id="PF00724"/>
    </source>
</evidence>
<dbReference type="OrthoDB" id="276546at2759"/>
<keyword evidence="3" id="KW-1185">Reference proteome</keyword>
<dbReference type="Gene3D" id="3.20.20.70">
    <property type="entry name" value="Aldolase class I"/>
    <property type="match status" value="2"/>
</dbReference>
<feature type="domain" description="NADH:flavin oxidoreductase/NADH oxidase N-terminal" evidence="1">
    <location>
        <begin position="7"/>
        <end position="186"/>
    </location>
</feature>
<evidence type="ECO:0000313" key="3">
    <source>
        <dbReference type="Proteomes" id="UP000292702"/>
    </source>
</evidence>
<organism evidence="2 3">
    <name type="scientific">Steccherinum ochraceum</name>
    <dbReference type="NCBI Taxonomy" id="92696"/>
    <lineage>
        <taxon>Eukaryota</taxon>
        <taxon>Fungi</taxon>
        <taxon>Dikarya</taxon>
        <taxon>Basidiomycota</taxon>
        <taxon>Agaricomycotina</taxon>
        <taxon>Agaricomycetes</taxon>
        <taxon>Polyporales</taxon>
        <taxon>Steccherinaceae</taxon>
        <taxon>Steccherinum</taxon>
    </lineage>
</organism>
<dbReference type="CDD" id="cd02933">
    <property type="entry name" value="OYE_like_FMN"/>
    <property type="match status" value="1"/>
</dbReference>
<reference evidence="2 3" key="1">
    <citation type="submission" date="2018-11" db="EMBL/GenBank/DDBJ databases">
        <title>Genome assembly of Steccherinum ochraceum LE-BIN_3174, the white-rot fungus of the Steccherinaceae family (The Residual Polyporoid clade, Polyporales, Basidiomycota).</title>
        <authorList>
            <person name="Fedorova T.V."/>
            <person name="Glazunova O.A."/>
            <person name="Landesman E.O."/>
            <person name="Moiseenko K.V."/>
            <person name="Psurtseva N.V."/>
            <person name="Savinova O.S."/>
            <person name="Shakhova N.V."/>
            <person name="Tyazhelova T.V."/>
            <person name="Vasina D.V."/>
        </authorList>
    </citation>
    <scope>NUCLEOTIDE SEQUENCE [LARGE SCALE GENOMIC DNA]</scope>
    <source>
        <strain evidence="2 3">LE-BIN_3174</strain>
    </source>
</reference>
<accession>A0A4R0RR99</accession>
<feature type="domain" description="NADH:flavin oxidoreductase/NADH oxidase N-terminal" evidence="1">
    <location>
        <begin position="201"/>
        <end position="295"/>
    </location>
</feature>
<evidence type="ECO:0000313" key="2">
    <source>
        <dbReference type="EMBL" id="TCD71420.1"/>
    </source>
</evidence>
<dbReference type="PANTHER" id="PTHR22893">
    <property type="entry name" value="NADH OXIDOREDUCTASE-RELATED"/>
    <property type="match status" value="1"/>
</dbReference>
<dbReference type="InterPro" id="IPR045247">
    <property type="entry name" value="Oye-like"/>
</dbReference>
<proteinExistence type="predicted"/>